<keyword evidence="9" id="KW-0333">Golgi apparatus</keyword>
<dbReference type="InterPro" id="IPR050310">
    <property type="entry name" value="VPS10-sortilin"/>
</dbReference>
<feature type="domain" description="VPS10" evidence="20">
    <location>
        <begin position="699"/>
        <end position="1334"/>
    </location>
</feature>
<dbReference type="RefSeq" id="XP_033460794.1">
    <property type="nucleotide sequence ID" value="XM_033604728.1"/>
</dbReference>
<dbReference type="Pfam" id="PF15902">
    <property type="entry name" value="Sortilin-Vps10"/>
    <property type="match status" value="2"/>
</dbReference>
<dbReference type="Gene3D" id="2.120.10.10">
    <property type="match status" value="1"/>
</dbReference>
<reference evidence="22" key="2">
    <citation type="submission" date="2020-04" db="EMBL/GenBank/DDBJ databases">
        <authorList>
            <consortium name="NCBI Genome Project"/>
        </authorList>
    </citation>
    <scope>NUCLEOTIDE SEQUENCE</scope>
    <source>
        <strain evidence="22">CBS 342.82</strain>
    </source>
</reference>
<evidence type="ECO:0000256" key="6">
    <source>
        <dbReference type="ARBA" id="ARBA00022737"/>
    </source>
</evidence>
<dbReference type="Gene3D" id="2.130.10.10">
    <property type="entry name" value="YVTN repeat-like/Quinoprotein amine dehydrogenase"/>
    <property type="match status" value="1"/>
</dbReference>
<evidence type="ECO:0000256" key="15">
    <source>
        <dbReference type="ARBA" id="ARBA00031354"/>
    </source>
</evidence>
<dbReference type="Pfam" id="PF15901">
    <property type="entry name" value="Sortilin_C"/>
    <property type="match status" value="2"/>
</dbReference>
<evidence type="ECO:0000256" key="1">
    <source>
        <dbReference type="ARBA" id="ARBA00004166"/>
    </source>
</evidence>
<protein>
    <recommendedName>
        <fullName evidence="3">Vacuolar protein sorting/targeting protein 10</fullName>
    </recommendedName>
    <alternativeName>
        <fullName evidence="15">Carboxypeptidase Y receptor</fullName>
    </alternativeName>
    <alternativeName>
        <fullName evidence="14 16">Sortilin VPS10</fullName>
    </alternativeName>
</protein>
<evidence type="ECO:0000259" key="20">
    <source>
        <dbReference type="SMART" id="SM00602"/>
    </source>
</evidence>
<evidence type="ECO:0000256" key="18">
    <source>
        <dbReference type="SAM" id="Phobius"/>
    </source>
</evidence>
<dbReference type="Gene3D" id="3.30.60.270">
    <property type="match status" value="2"/>
</dbReference>
<dbReference type="InterPro" id="IPR015943">
    <property type="entry name" value="WD40/YVTN_repeat-like_dom_sf"/>
</dbReference>
<reference evidence="22" key="3">
    <citation type="submission" date="2025-08" db="UniProtKB">
        <authorList>
            <consortium name="RefSeq"/>
        </authorList>
    </citation>
    <scope>IDENTIFICATION</scope>
    <source>
        <strain evidence="22">CBS 342.82</strain>
    </source>
</reference>
<dbReference type="GO" id="GO:0006896">
    <property type="term" value="P:Golgi to vacuole transport"/>
    <property type="evidence" value="ECO:0007669"/>
    <property type="project" value="TreeGrafter"/>
</dbReference>
<dbReference type="GO" id="GO:0005794">
    <property type="term" value="C:Golgi apparatus"/>
    <property type="evidence" value="ECO:0007669"/>
    <property type="project" value="UniProtKB-SubCell"/>
</dbReference>
<evidence type="ECO:0000256" key="13">
    <source>
        <dbReference type="ARBA" id="ARBA00025569"/>
    </source>
</evidence>
<evidence type="ECO:0000256" key="4">
    <source>
        <dbReference type="ARBA" id="ARBA00022448"/>
    </source>
</evidence>
<gene>
    <name evidence="22" type="ORF">K489DRAFT_379752</name>
</gene>
<evidence type="ECO:0000256" key="5">
    <source>
        <dbReference type="ARBA" id="ARBA00022692"/>
    </source>
</evidence>
<reference evidence="22" key="1">
    <citation type="submission" date="2020-01" db="EMBL/GenBank/DDBJ databases">
        <authorList>
            <consortium name="DOE Joint Genome Institute"/>
            <person name="Haridas S."/>
            <person name="Albert R."/>
            <person name="Binder M."/>
            <person name="Bloem J."/>
            <person name="Labutti K."/>
            <person name="Salamov A."/>
            <person name="Andreopoulos B."/>
            <person name="Baker S.E."/>
            <person name="Barry K."/>
            <person name="Bills G."/>
            <person name="Bluhm B.H."/>
            <person name="Cannon C."/>
            <person name="Castanera R."/>
            <person name="Culley D.E."/>
            <person name="Daum C."/>
            <person name="Ezra D."/>
            <person name="Gonzalez J.B."/>
            <person name="Henrissat B."/>
            <person name="Kuo A."/>
            <person name="Liang C."/>
            <person name="Lipzen A."/>
            <person name="Lutzoni F."/>
            <person name="Magnuson J."/>
            <person name="Mondo S."/>
            <person name="Nolan M."/>
            <person name="Ohm R."/>
            <person name="Pangilinan J."/>
            <person name="Park H.-J."/>
            <person name="Ramirez L."/>
            <person name="Alfaro M."/>
            <person name="Sun H."/>
            <person name="Tritt A."/>
            <person name="Yoshinaga Y."/>
            <person name="Zwiers L.-H."/>
            <person name="Turgeon B.G."/>
            <person name="Goodwin S.B."/>
            <person name="Spatafora J.W."/>
            <person name="Crous P.W."/>
            <person name="Grigoriev I.V."/>
        </authorList>
    </citation>
    <scope>NUCLEOTIDE SEQUENCE</scope>
    <source>
        <strain evidence="22">CBS 342.82</strain>
    </source>
</reference>
<evidence type="ECO:0000256" key="12">
    <source>
        <dbReference type="ARBA" id="ARBA00023180"/>
    </source>
</evidence>
<keyword evidence="21" id="KW-1185">Reference proteome</keyword>
<dbReference type="SUPFAM" id="SSF110296">
    <property type="entry name" value="Oligoxyloglucan reducing end-specific cellobiohydrolase"/>
    <property type="match status" value="2"/>
</dbReference>
<feature type="transmembrane region" description="Helical" evidence="18">
    <location>
        <begin position="1345"/>
        <end position="1366"/>
    </location>
</feature>
<feature type="chain" id="PRO_5026647896" description="Vacuolar protein sorting/targeting protein 10" evidence="19">
    <location>
        <begin position="26"/>
        <end position="1470"/>
    </location>
</feature>
<dbReference type="PANTHER" id="PTHR12106">
    <property type="entry name" value="SORTILIN RELATED"/>
    <property type="match status" value="1"/>
</dbReference>
<evidence type="ECO:0000256" key="9">
    <source>
        <dbReference type="ARBA" id="ARBA00023034"/>
    </source>
</evidence>
<comment type="subcellular location">
    <subcellularLocation>
        <location evidence="1">Golgi apparatus</location>
        <location evidence="1">trans-Golgi network membrane</location>
        <topology evidence="1">Multi-pass membrane protein</topology>
    </subcellularLocation>
    <subcellularLocation>
        <location evidence="2">Prevacuolar compartment membrane</location>
        <topology evidence="2">Multi-pass membrane protein</topology>
    </subcellularLocation>
</comment>
<keyword evidence="10 18" id="KW-0472">Membrane</keyword>
<keyword evidence="22" id="KW-0378">Hydrolase</keyword>
<evidence type="ECO:0000256" key="2">
    <source>
        <dbReference type="ARBA" id="ARBA00004488"/>
    </source>
</evidence>
<feature type="domain" description="VPS10" evidence="20">
    <location>
        <begin position="51"/>
        <end position="662"/>
    </location>
</feature>
<feature type="region of interest" description="Disordered" evidence="17">
    <location>
        <begin position="1451"/>
        <end position="1470"/>
    </location>
</feature>
<evidence type="ECO:0000256" key="10">
    <source>
        <dbReference type="ARBA" id="ARBA00023136"/>
    </source>
</evidence>
<evidence type="ECO:0000313" key="22">
    <source>
        <dbReference type="RefSeq" id="XP_033460794.1"/>
    </source>
</evidence>
<keyword evidence="12" id="KW-0325">Glycoprotein</keyword>
<evidence type="ECO:0000256" key="3">
    <source>
        <dbReference type="ARBA" id="ARBA00015369"/>
    </source>
</evidence>
<keyword evidence="6" id="KW-0677">Repeat</keyword>
<keyword evidence="4" id="KW-0813">Transport</keyword>
<comment type="function">
    <text evidence="13">Functions as a sorting receptor in the Golgi compartment required for the intracellular sorting and delivery of soluble vacuolar proteins, like carboxypeptidase Y (CPY) and proteinase A. Executes multiple rounds of sorting by cycling between the late Golgi and a prevacuolar endosome-like compartment.</text>
</comment>
<dbReference type="Gene3D" id="2.10.70.80">
    <property type="match status" value="2"/>
</dbReference>
<dbReference type="InterPro" id="IPR031778">
    <property type="entry name" value="Sortilin_N"/>
</dbReference>
<keyword evidence="11" id="KW-0675">Receptor</keyword>
<feature type="signal peptide" evidence="19">
    <location>
        <begin position="1"/>
        <end position="25"/>
    </location>
</feature>
<accession>A0A6J3M792</accession>
<sequence>MHRPAGPFRVILGFLLSLLILQASGKKDKPDIITTDLDGIPSNFLYFEDSDVALFTDQDAHTAYRSSDGGANWKPLSGVEKGDVLDVLMHPYDRRVAVAVGGHNKHWMTSDRGETWQEFSTPEPASRIRPGIAFHATDPKRMIFMGQSCVGPFCEDLVFYTLDGFKTTERLRDSLVNCLWAKSTELFTTGDKELDSNLILCVATGKFSLFSSELRIVTSSDFFKTEEEPRVEGITIQGITNLAAVRRYLVFAAKSKATVELALYVTDDAKTWRRAEFGEHKLEENAYTLLESTNYSMQVDVMPTRSLMGNLLTSNSNGTEFTKNIDHTNRNAQGFVDFEKVANLQGVVLVNVVNNHEELEKSRDAEKKLASKISFDDGHTWEDLKAGSKQLHLHSVTEQRNIGRLFSSSAPGMVMGVGNTGKTLNAYEKGDLYVSDDAGLNWKRALEGPHIYEFGAQGSVLVAIEDGETDEIKWSLDHGEKWSSTKLDKKVVPFALTTTPDSTSLKFLLVASVGKGKKASWQTVSFDFEGLHERECKDSDFEVWTARVDDKGKPICVMGHIQKFKRRKADADCIVANDDFADPVEESEKCECTKEDFECDYNFRLEDDKCVPAGPIQAPKDACQSDGGKFEGSSGYRLVPGNQCKGGVDLAKPVSRPCGDSKTPVANGEISSEVTNFDGSKVLEWYYLEREPTARGDDETVVMRTKERDVWITHDHGKTWREILKGEDVLAIYPHQYINDYVYFITPKDKVFYSADRGLEKKYKYFKAPESPTHENIQIIQFHPKNKDWLIWTGGRDCSGASKSDCTSMAHVSFKGGDDWEKLLPAVRKCLFVYREDRPESEKRIFCEQYENENRDEPVQLLSSDDMFAHKTKMKSDVINFASMAEYLVVAVRDEDKKSLKVDTSIDGVTFADAKFPHNFNVPHQQAYTVLDSSTHAVFLHVTVNGKEDQEYGSILKSNSNGTSYVLSVSEVNRNRNGFVDFEKMQGIEGVALINRVANAKDVDGGASKKLKTYITHNDGAAWALIPRPKDPPREIGDPFECRSSGDKCALHLHGYTERVDPRDTFSSASAIGMMFANGNVGEFLGRKADADTFVTRDGGISWNLVAKGNWMWEYGDQGSIVVIVKQGESTSTIRYSLDEGVTWKEYKFGSEMIVDDISTVPSDTSRNFLLWGRIGGKLSTVNIDFSGLKERSEQCKIDESNEGKSDYDLWSPKHPLLNDDCLFGHVTEYHRKKAERNCFIGRQPETLHSIGRNCSCTREDFECDYNYESDEHGQCTLVPGLSKADPAEVCKKNPELTEYFGITGYRRIPLSTCTGGRDLEYTSIVHPCPNHEEEFNQKHGISGVGLFFAIFLPIAAAAGIGYWAFRNWDGKFGRIQLGDSFGSSSRGAFDRDATWIKYPVIALSGVVAVLATLPMLAGSLWRIISTRLGRSRSGYSSRPYTSRSSFQRGNYAVMDPDEGEFLGDSDDDI</sequence>
<dbReference type="GO" id="GO:0006623">
    <property type="term" value="P:protein targeting to vacuole"/>
    <property type="evidence" value="ECO:0007669"/>
    <property type="project" value="TreeGrafter"/>
</dbReference>
<dbReference type="GO" id="GO:0005829">
    <property type="term" value="C:cytosol"/>
    <property type="evidence" value="ECO:0007669"/>
    <property type="project" value="GOC"/>
</dbReference>
<dbReference type="GO" id="GO:0016787">
    <property type="term" value="F:hydrolase activity"/>
    <property type="evidence" value="ECO:0007669"/>
    <property type="project" value="UniProtKB-KW"/>
</dbReference>
<feature type="compositionally biased region" description="Acidic residues" evidence="17">
    <location>
        <begin position="1456"/>
        <end position="1470"/>
    </location>
</feature>
<dbReference type="Proteomes" id="UP000504637">
    <property type="component" value="Unplaced"/>
</dbReference>
<keyword evidence="8 18" id="KW-1133">Transmembrane helix</keyword>
<evidence type="ECO:0000256" key="16">
    <source>
        <dbReference type="ARBA" id="ARBA00031902"/>
    </source>
</evidence>
<keyword evidence="19" id="KW-0732">Signal</keyword>
<organism evidence="22">
    <name type="scientific">Dissoconium aciculare CBS 342.82</name>
    <dbReference type="NCBI Taxonomy" id="1314786"/>
    <lineage>
        <taxon>Eukaryota</taxon>
        <taxon>Fungi</taxon>
        <taxon>Dikarya</taxon>
        <taxon>Ascomycota</taxon>
        <taxon>Pezizomycotina</taxon>
        <taxon>Dothideomycetes</taxon>
        <taxon>Dothideomycetidae</taxon>
        <taxon>Mycosphaerellales</taxon>
        <taxon>Dissoconiaceae</taxon>
        <taxon>Dissoconium</taxon>
    </lineage>
</organism>
<evidence type="ECO:0000256" key="11">
    <source>
        <dbReference type="ARBA" id="ARBA00023170"/>
    </source>
</evidence>
<name>A0A6J3M792_9PEZI</name>
<evidence type="ECO:0000256" key="7">
    <source>
        <dbReference type="ARBA" id="ARBA00022927"/>
    </source>
</evidence>
<evidence type="ECO:0000256" key="14">
    <source>
        <dbReference type="ARBA" id="ARBA00031250"/>
    </source>
</evidence>
<dbReference type="InterPro" id="IPR006581">
    <property type="entry name" value="VPS10"/>
</dbReference>
<evidence type="ECO:0000256" key="8">
    <source>
        <dbReference type="ARBA" id="ARBA00022989"/>
    </source>
</evidence>
<keyword evidence="5 18" id="KW-0812">Transmembrane</keyword>
<dbReference type="SMART" id="SM00602">
    <property type="entry name" value="VPS10"/>
    <property type="match status" value="2"/>
</dbReference>
<dbReference type="OrthoDB" id="443634at2759"/>
<evidence type="ECO:0000256" key="17">
    <source>
        <dbReference type="SAM" id="MobiDB-lite"/>
    </source>
</evidence>
<dbReference type="InterPro" id="IPR031777">
    <property type="entry name" value="Sortilin_C"/>
</dbReference>
<evidence type="ECO:0000313" key="21">
    <source>
        <dbReference type="Proteomes" id="UP000504637"/>
    </source>
</evidence>
<proteinExistence type="predicted"/>
<dbReference type="GO" id="GO:0006895">
    <property type="term" value="P:Golgi to endosome transport"/>
    <property type="evidence" value="ECO:0007669"/>
    <property type="project" value="TreeGrafter"/>
</dbReference>
<dbReference type="GO" id="GO:0016020">
    <property type="term" value="C:membrane"/>
    <property type="evidence" value="ECO:0007669"/>
    <property type="project" value="InterPro"/>
</dbReference>
<dbReference type="PANTHER" id="PTHR12106:SF27">
    <property type="entry name" value="SORTILIN-RELATED RECEPTOR"/>
    <property type="match status" value="1"/>
</dbReference>
<feature type="transmembrane region" description="Helical" evidence="18">
    <location>
        <begin position="1401"/>
        <end position="1425"/>
    </location>
</feature>
<evidence type="ECO:0000256" key="19">
    <source>
        <dbReference type="SAM" id="SignalP"/>
    </source>
</evidence>
<dbReference type="GeneID" id="54362528"/>
<dbReference type="FunFam" id="3.30.60.270:FF:000005">
    <property type="entry name" value="Sortilin"/>
    <property type="match status" value="2"/>
</dbReference>
<keyword evidence="7" id="KW-0653">Protein transport</keyword>